<feature type="region of interest" description="Disordered" evidence="1">
    <location>
        <begin position="1"/>
        <end position="32"/>
    </location>
</feature>
<dbReference type="AlphaFoldDB" id="X0GSF9"/>
<evidence type="ECO:0000256" key="1">
    <source>
        <dbReference type="SAM" id="MobiDB-lite"/>
    </source>
</evidence>
<organism evidence="2">
    <name type="scientific">Fusarium oxysporum f. sp. conglutinans race 2 54008</name>
    <dbReference type="NCBI Taxonomy" id="1089457"/>
    <lineage>
        <taxon>Eukaryota</taxon>
        <taxon>Fungi</taxon>
        <taxon>Dikarya</taxon>
        <taxon>Ascomycota</taxon>
        <taxon>Pezizomycotina</taxon>
        <taxon>Sordariomycetes</taxon>
        <taxon>Hypocreomycetidae</taxon>
        <taxon>Hypocreales</taxon>
        <taxon>Nectriaceae</taxon>
        <taxon>Fusarium</taxon>
        <taxon>Fusarium oxysporum species complex</taxon>
    </lineage>
</organism>
<feature type="compositionally biased region" description="Basic and acidic residues" evidence="1">
    <location>
        <begin position="22"/>
        <end position="32"/>
    </location>
</feature>
<sequence length="32" mass="3825">MGPRLRPGSPRYQEFPQQSDQCHCDRRLLQKP</sequence>
<protein>
    <submittedName>
        <fullName evidence="2">Uncharacterized protein</fullName>
    </submittedName>
</protein>
<dbReference type="EMBL" id="KK033469">
    <property type="protein sequence ID" value="EXL66273.1"/>
    <property type="molecule type" value="Genomic_DNA"/>
</dbReference>
<reference evidence="2" key="2">
    <citation type="submission" date="2014-03" db="EMBL/GenBank/DDBJ databases">
        <title>The Genome Annotation of Fusarium oxysporum PHW808.</title>
        <authorList>
            <consortium name="The Broad Institute Genomics Platform"/>
            <person name="Ma L.-J."/>
            <person name="Corby-Kistler H."/>
            <person name="Broz K."/>
            <person name="Gale L.R."/>
            <person name="Jonkers W."/>
            <person name="O'Donnell K."/>
            <person name="Ploetz R."/>
            <person name="Steinberg C."/>
            <person name="Schwartz D.C."/>
            <person name="VanEtten H."/>
            <person name="Zhou S."/>
            <person name="Young S.K."/>
            <person name="Zeng Q."/>
            <person name="Gargeya S."/>
            <person name="Fitzgerald M."/>
            <person name="Abouelleil A."/>
            <person name="Alvarado L."/>
            <person name="Chapman S.B."/>
            <person name="Gainer-Dewar J."/>
            <person name="Goldberg J."/>
            <person name="Griggs A."/>
            <person name="Gujja S."/>
            <person name="Hansen M."/>
            <person name="Howarth C."/>
            <person name="Imamovic A."/>
            <person name="Ireland A."/>
            <person name="Larimer J."/>
            <person name="McCowan C."/>
            <person name="Murphy C."/>
            <person name="Pearson M."/>
            <person name="Poon T.W."/>
            <person name="Priest M."/>
            <person name="Roberts A."/>
            <person name="Saif S."/>
            <person name="Shea T."/>
            <person name="Sykes S."/>
            <person name="Wortman J."/>
            <person name="Nusbaum C."/>
            <person name="Birren B."/>
        </authorList>
    </citation>
    <scope>NUCLEOTIDE SEQUENCE</scope>
    <source>
        <strain evidence="2">54008</strain>
    </source>
</reference>
<reference evidence="2" key="1">
    <citation type="submission" date="2011-11" db="EMBL/GenBank/DDBJ databases">
        <title>The Genome Sequence of Fusarium oxysporum PHW808.</title>
        <authorList>
            <consortium name="The Broad Institute Genome Sequencing Platform"/>
            <person name="Ma L.-J."/>
            <person name="Gale L.R."/>
            <person name="Schwartz D.C."/>
            <person name="Zhou S."/>
            <person name="Corby-Kistler H."/>
            <person name="Young S.K."/>
            <person name="Zeng Q."/>
            <person name="Gargeya S."/>
            <person name="Fitzgerald M."/>
            <person name="Haas B."/>
            <person name="Abouelleil A."/>
            <person name="Alvarado L."/>
            <person name="Arachchi H.M."/>
            <person name="Berlin A."/>
            <person name="Brown A."/>
            <person name="Chapman S.B."/>
            <person name="Chen Z."/>
            <person name="Dunbar C."/>
            <person name="Freedman E."/>
            <person name="Gearin G."/>
            <person name="Goldberg J."/>
            <person name="Griggs A."/>
            <person name="Gujja S."/>
            <person name="Heiman D."/>
            <person name="Howarth C."/>
            <person name="Larson L."/>
            <person name="Lui A."/>
            <person name="MacDonald P.J.P."/>
            <person name="Montmayeur A."/>
            <person name="Murphy C."/>
            <person name="Neiman D."/>
            <person name="Pearson M."/>
            <person name="Priest M."/>
            <person name="Roberts A."/>
            <person name="Saif S."/>
            <person name="Shea T."/>
            <person name="Shenoy N."/>
            <person name="Sisk P."/>
            <person name="Stolte C."/>
            <person name="Sykes S."/>
            <person name="Wortman J."/>
            <person name="Nusbaum C."/>
            <person name="Birren B."/>
        </authorList>
    </citation>
    <scope>NUCLEOTIDE SEQUENCE [LARGE SCALE GENOMIC DNA]</scope>
    <source>
        <strain evidence="2">54008</strain>
    </source>
</reference>
<gene>
    <name evidence="2" type="ORF">FOPG_17549</name>
</gene>
<dbReference type="Proteomes" id="UP000030676">
    <property type="component" value="Unassembled WGS sequence"/>
</dbReference>
<accession>X0GSF9</accession>
<dbReference type="HOGENOM" id="CLU_3392417_0_0_1"/>
<evidence type="ECO:0000313" key="2">
    <source>
        <dbReference type="EMBL" id="EXL66273.1"/>
    </source>
</evidence>
<name>X0GSF9_FUSOX</name>
<proteinExistence type="predicted"/>